<sequence>MSEEGISNVERDHIPEPIESVPRPTALNFNDITSDESSLFNKTEDTSHLTEDKTFDIDKENRLGNATTRAARLDTLAATVDSHIKQTAWKYRSIKEILNDP</sequence>
<name>E4WUM0_OIKDI</name>
<dbReference type="InParanoid" id="E4WUM0"/>
<proteinExistence type="predicted"/>
<accession>E4WUM0</accession>
<dbReference type="AlphaFoldDB" id="E4WUM0"/>
<reference evidence="2" key="1">
    <citation type="journal article" date="2010" name="Science">
        <title>Plasticity of animal genome architecture unmasked by rapid evolution of a pelagic tunicate.</title>
        <authorList>
            <person name="Denoeud F."/>
            <person name="Henriet S."/>
            <person name="Mungpakdee S."/>
            <person name="Aury J.M."/>
            <person name="Da Silva C."/>
            <person name="Brinkmann H."/>
            <person name="Mikhaleva J."/>
            <person name="Olsen L.C."/>
            <person name="Jubin C."/>
            <person name="Canestro C."/>
            <person name="Bouquet J.M."/>
            <person name="Danks G."/>
            <person name="Poulain J."/>
            <person name="Campsteijn C."/>
            <person name="Adamski M."/>
            <person name="Cross I."/>
            <person name="Yadetie F."/>
            <person name="Muffato M."/>
            <person name="Louis A."/>
            <person name="Butcher S."/>
            <person name="Tsagkogeorga G."/>
            <person name="Konrad A."/>
            <person name="Singh S."/>
            <person name="Jensen M.F."/>
            <person name="Cong E.H."/>
            <person name="Eikeseth-Otteraa H."/>
            <person name="Noel B."/>
            <person name="Anthouard V."/>
            <person name="Porcel B.M."/>
            <person name="Kachouri-Lafond R."/>
            <person name="Nishino A."/>
            <person name="Ugolini M."/>
            <person name="Chourrout P."/>
            <person name="Nishida H."/>
            <person name="Aasland R."/>
            <person name="Huzurbazar S."/>
            <person name="Westhof E."/>
            <person name="Delsuc F."/>
            <person name="Lehrach H."/>
            <person name="Reinhardt R."/>
            <person name="Weissenbach J."/>
            <person name="Roy S.W."/>
            <person name="Artiguenave F."/>
            <person name="Postlethwait J.H."/>
            <person name="Manak J.R."/>
            <person name="Thompson E.M."/>
            <person name="Jaillon O."/>
            <person name="Du Pasquier L."/>
            <person name="Boudinot P."/>
            <person name="Liberles D.A."/>
            <person name="Volff J.N."/>
            <person name="Philippe H."/>
            <person name="Lenhard B."/>
            <person name="Roest Crollius H."/>
            <person name="Wincker P."/>
            <person name="Chourrout D."/>
        </authorList>
    </citation>
    <scope>NUCLEOTIDE SEQUENCE [LARGE SCALE GENOMIC DNA]</scope>
</reference>
<feature type="compositionally biased region" description="Polar residues" evidence="1">
    <location>
        <begin position="27"/>
        <end position="41"/>
    </location>
</feature>
<evidence type="ECO:0000313" key="3">
    <source>
        <dbReference type="Proteomes" id="UP000001307"/>
    </source>
</evidence>
<evidence type="ECO:0000256" key="1">
    <source>
        <dbReference type="SAM" id="MobiDB-lite"/>
    </source>
</evidence>
<evidence type="ECO:0000313" key="2">
    <source>
        <dbReference type="EMBL" id="CBY21550.1"/>
    </source>
</evidence>
<organism evidence="2">
    <name type="scientific">Oikopleura dioica</name>
    <name type="common">Tunicate</name>
    <dbReference type="NCBI Taxonomy" id="34765"/>
    <lineage>
        <taxon>Eukaryota</taxon>
        <taxon>Metazoa</taxon>
        <taxon>Chordata</taxon>
        <taxon>Tunicata</taxon>
        <taxon>Appendicularia</taxon>
        <taxon>Copelata</taxon>
        <taxon>Oikopleuridae</taxon>
        <taxon>Oikopleura</taxon>
    </lineage>
</organism>
<keyword evidence="3" id="KW-1185">Reference proteome</keyword>
<dbReference type="OrthoDB" id="10447893at2759"/>
<dbReference type="EMBL" id="FN653017">
    <property type="protein sequence ID" value="CBY21550.1"/>
    <property type="molecule type" value="Genomic_DNA"/>
</dbReference>
<dbReference type="Proteomes" id="UP000001307">
    <property type="component" value="Unassembled WGS sequence"/>
</dbReference>
<gene>
    <name evidence="2" type="ORF">GSOID_T00009321001</name>
</gene>
<protein>
    <submittedName>
        <fullName evidence="2">Uncharacterized protein</fullName>
    </submittedName>
</protein>
<feature type="region of interest" description="Disordered" evidence="1">
    <location>
        <begin position="1"/>
        <end position="47"/>
    </location>
</feature>